<evidence type="ECO:0000313" key="2">
    <source>
        <dbReference type="EMBL" id="NVN09575.1"/>
    </source>
</evidence>
<dbReference type="Proteomes" id="UP000534870">
    <property type="component" value="Unassembled WGS sequence"/>
</dbReference>
<dbReference type="InterPro" id="IPR045468">
    <property type="entry name" value="DUF6496"/>
</dbReference>
<proteinExistence type="predicted"/>
<organism evidence="2 3">
    <name type="scientific">Nguyenibacter vanlangensis</name>
    <dbReference type="NCBI Taxonomy" id="1216886"/>
    <lineage>
        <taxon>Bacteria</taxon>
        <taxon>Pseudomonadati</taxon>
        <taxon>Pseudomonadota</taxon>
        <taxon>Alphaproteobacteria</taxon>
        <taxon>Acetobacterales</taxon>
        <taxon>Acetobacteraceae</taxon>
        <taxon>Nguyenibacter</taxon>
    </lineage>
</organism>
<dbReference type="EMBL" id="JABXXP010000001">
    <property type="protein sequence ID" value="NVN09575.1"/>
    <property type="molecule type" value="Genomic_DNA"/>
</dbReference>
<feature type="region of interest" description="Disordered" evidence="1">
    <location>
        <begin position="1"/>
        <end position="100"/>
    </location>
</feature>
<protein>
    <submittedName>
        <fullName evidence="2">Uncharacterized protein</fullName>
    </submittedName>
</protein>
<feature type="compositionally biased region" description="Basic and acidic residues" evidence="1">
    <location>
        <begin position="1"/>
        <end position="33"/>
    </location>
</feature>
<accession>A0A7Y7ISN3</accession>
<dbReference type="AlphaFoldDB" id="A0A7Y7ISN3"/>
<comment type="caution">
    <text evidence="2">The sequence shown here is derived from an EMBL/GenBank/DDBJ whole genome shotgun (WGS) entry which is preliminary data.</text>
</comment>
<name>A0A7Y7ISN3_9PROT</name>
<evidence type="ECO:0000256" key="1">
    <source>
        <dbReference type="SAM" id="MobiDB-lite"/>
    </source>
</evidence>
<evidence type="ECO:0000313" key="3">
    <source>
        <dbReference type="Proteomes" id="UP000534870"/>
    </source>
</evidence>
<gene>
    <name evidence="2" type="ORF">HUK84_00115</name>
</gene>
<reference evidence="2 3" key="1">
    <citation type="submission" date="2020-06" db="EMBL/GenBank/DDBJ databases">
        <title>Description of novel acetic acid bacteria.</title>
        <authorList>
            <person name="Sombolestani A."/>
        </authorList>
    </citation>
    <scope>NUCLEOTIDE SEQUENCE [LARGE SCALE GENOMIC DNA]</scope>
    <source>
        <strain evidence="2 3">LMG 31431</strain>
    </source>
</reference>
<dbReference type="RefSeq" id="WP_176638374.1">
    <property type="nucleotide sequence ID" value="NZ_JABXXP010000001.1"/>
</dbReference>
<dbReference type="Pfam" id="PF20106">
    <property type="entry name" value="DUF6496"/>
    <property type="match status" value="1"/>
</dbReference>
<feature type="compositionally biased region" description="Basic and acidic residues" evidence="1">
    <location>
        <begin position="54"/>
        <end position="94"/>
    </location>
</feature>
<sequence>MAKQSREQKETVERVMHEFKHGELKTRGQDGKPVKKPQQAIAIALHEAGATRQESGRKNKENLRRTKEKERKGETFQAEAEGKAAQDRTLERGRTRGKRG</sequence>